<gene>
    <name evidence="1" type="ORF">EI546_02185</name>
</gene>
<evidence type="ECO:0000313" key="1">
    <source>
        <dbReference type="EMBL" id="QAA80609.1"/>
    </source>
</evidence>
<dbReference type="GO" id="GO:0003677">
    <property type="term" value="F:DNA binding"/>
    <property type="evidence" value="ECO:0007669"/>
    <property type="project" value="InterPro"/>
</dbReference>
<dbReference type="GO" id="GO:0004803">
    <property type="term" value="F:transposase activity"/>
    <property type="evidence" value="ECO:0007669"/>
    <property type="project" value="InterPro"/>
</dbReference>
<organism evidence="1 2">
    <name type="scientific">Aequorivita ciconiae</name>
    <dbReference type="NCBI Taxonomy" id="2494375"/>
    <lineage>
        <taxon>Bacteria</taxon>
        <taxon>Pseudomonadati</taxon>
        <taxon>Bacteroidota</taxon>
        <taxon>Flavobacteriia</taxon>
        <taxon>Flavobacteriales</taxon>
        <taxon>Flavobacteriaceae</taxon>
        <taxon>Aequorivita</taxon>
    </lineage>
</organism>
<evidence type="ECO:0008006" key="3">
    <source>
        <dbReference type="Google" id="ProtNLM"/>
    </source>
</evidence>
<dbReference type="KEGG" id="aev:EI546_02185"/>
<dbReference type="GO" id="GO:0006313">
    <property type="term" value="P:DNA transposition"/>
    <property type="evidence" value="ECO:0007669"/>
    <property type="project" value="InterPro"/>
</dbReference>
<dbReference type="OrthoDB" id="9794403at2"/>
<protein>
    <recommendedName>
        <fullName evidence="3">Transposase IS200-like domain-containing protein</fullName>
    </recommendedName>
</protein>
<dbReference type="Proteomes" id="UP000285517">
    <property type="component" value="Chromosome"/>
</dbReference>
<dbReference type="EMBL" id="CP034951">
    <property type="protein sequence ID" value="QAA80609.1"/>
    <property type="molecule type" value="Genomic_DNA"/>
</dbReference>
<proteinExistence type="predicted"/>
<accession>A0A410G026</accession>
<dbReference type="InterPro" id="IPR036515">
    <property type="entry name" value="Transposase_17_sf"/>
</dbReference>
<keyword evidence="2" id="KW-1185">Reference proteome</keyword>
<name>A0A410G026_9FLAO</name>
<dbReference type="AlphaFoldDB" id="A0A410G026"/>
<evidence type="ECO:0000313" key="2">
    <source>
        <dbReference type="Proteomes" id="UP000285517"/>
    </source>
</evidence>
<reference evidence="1 2" key="1">
    <citation type="submission" date="2019-01" db="EMBL/GenBank/DDBJ databases">
        <title>Complete genome sequencing of Aequorivita sp. H23M31.</title>
        <authorList>
            <person name="Bae J.-W."/>
        </authorList>
    </citation>
    <scope>NUCLEOTIDE SEQUENCE [LARGE SCALE GENOMIC DNA]</scope>
    <source>
        <strain evidence="1 2">H23M31</strain>
    </source>
</reference>
<sequence length="80" mass="9491">MPKSISSFIAGFKSAVNSKIDDYIDENGMNIPKYNRNNHFFQPNYHDHIIRNKKSYQRIKQYIIANPLNWKKKILMGKAF</sequence>
<dbReference type="Gene3D" id="3.30.70.1290">
    <property type="entry name" value="Transposase IS200-like"/>
    <property type="match status" value="1"/>
</dbReference>
<dbReference type="SUPFAM" id="SSF143422">
    <property type="entry name" value="Transposase IS200-like"/>
    <property type="match status" value="1"/>
</dbReference>